<dbReference type="PANTHER" id="PTHR48043">
    <property type="entry name" value="EG:EG0003.4 PROTEIN-RELATED"/>
    <property type="match status" value="1"/>
</dbReference>
<reference evidence="4" key="1">
    <citation type="submission" date="2021-02" db="EMBL/GenBank/DDBJ databases">
        <authorList>
            <person name="Nowell W R."/>
        </authorList>
    </citation>
    <scope>NUCLEOTIDE SEQUENCE</scope>
</reference>
<keyword evidence="3" id="KW-0808">Transferase</keyword>
<dbReference type="EMBL" id="CAJNOI010001973">
    <property type="protein sequence ID" value="CAF1450531.1"/>
    <property type="molecule type" value="Genomic_DNA"/>
</dbReference>
<dbReference type="InterPro" id="IPR050271">
    <property type="entry name" value="UDP-glycosyltransferase"/>
</dbReference>
<dbReference type="AlphaFoldDB" id="A0A815PL87"/>
<dbReference type="Pfam" id="PF00201">
    <property type="entry name" value="UDPGT"/>
    <property type="match status" value="1"/>
</dbReference>
<gene>
    <name evidence="4" type="ORF">BJG266_LOCUS40405</name>
    <name evidence="5" type="ORF">QVE165_LOCUS57273</name>
</gene>
<evidence type="ECO:0000256" key="3">
    <source>
        <dbReference type="ARBA" id="ARBA00022679"/>
    </source>
</evidence>
<dbReference type="SUPFAM" id="SSF53756">
    <property type="entry name" value="UDP-Glycosyltransferase/glycogen phosphorylase"/>
    <property type="match status" value="1"/>
</dbReference>
<accession>A0A815PL87</accession>
<evidence type="ECO:0000313" key="6">
    <source>
        <dbReference type="Proteomes" id="UP000663832"/>
    </source>
</evidence>
<dbReference type="InterPro" id="IPR002213">
    <property type="entry name" value="UDP_glucos_trans"/>
</dbReference>
<comment type="caution">
    <text evidence="4">The sequence shown here is derived from an EMBL/GenBank/DDBJ whole genome shotgun (WGS) entry which is preliminary data.</text>
</comment>
<keyword evidence="6" id="KW-1185">Reference proteome</keyword>
<organism evidence="4 7">
    <name type="scientific">Adineta steineri</name>
    <dbReference type="NCBI Taxonomy" id="433720"/>
    <lineage>
        <taxon>Eukaryota</taxon>
        <taxon>Metazoa</taxon>
        <taxon>Spiralia</taxon>
        <taxon>Gnathifera</taxon>
        <taxon>Rotifera</taxon>
        <taxon>Eurotatoria</taxon>
        <taxon>Bdelloidea</taxon>
        <taxon>Adinetida</taxon>
        <taxon>Adinetidae</taxon>
        <taxon>Adineta</taxon>
    </lineage>
</organism>
<protein>
    <submittedName>
        <fullName evidence="4">Uncharacterized protein</fullName>
    </submittedName>
</protein>
<sequence length="439" mass="50714">MEKQSLLIALLPEETFGPLNNFIGIANVLTNDMGHRVIFLLDSHANGKASKYGFEEKYYNSSKNSNDDNDESFDEMINRSLVEFRKSPFEQWKTFVFSNIKNQIKVIQNGNEDIKNLLEEIKPDVIVQDIYVTSPAIINNKNKIPFIRFMSGNPLAIPDGHAKPPVNSGVSAQYSSPSEIKQCWNDFDRIFRSLWNSFNHWIQNEGCTSLPDLDFVQSSTYLNIYVYPQVMDYHHALNDTDKARWLRINSCVRDIDPEFQFPEKLLRQTDSPLIYVSLGTLGCEDVELMKKLIDILSRTKYRCIFSLGSKHEQFYPLPENIWGDKTIPQTKVIPLVHMVITHGGNNTVTDCFHFGKPMLVLPMFWDQHDNATRISETRYGICLDTYTFTEQQINDALKQLLSDEELKMKLTTIREQIKAMDGIKEAAKQIERVARQYQN</sequence>
<proteinExistence type="inferred from homology"/>
<dbReference type="OrthoDB" id="5835829at2759"/>
<keyword evidence="2" id="KW-0328">Glycosyltransferase</keyword>
<evidence type="ECO:0000256" key="2">
    <source>
        <dbReference type="ARBA" id="ARBA00022676"/>
    </source>
</evidence>
<evidence type="ECO:0000313" key="4">
    <source>
        <dbReference type="EMBL" id="CAF1450531.1"/>
    </source>
</evidence>
<evidence type="ECO:0000313" key="5">
    <source>
        <dbReference type="EMBL" id="CAF1630364.1"/>
    </source>
</evidence>
<dbReference type="PANTHER" id="PTHR48043:SF145">
    <property type="entry name" value="FI06409P-RELATED"/>
    <property type="match status" value="1"/>
</dbReference>
<dbReference type="CDD" id="cd03784">
    <property type="entry name" value="GT1_Gtf-like"/>
    <property type="match status" value="1"/>
</dbReference>
<dbReference type="GO" id="GO:0008194">
    <property type="term" value="F:UDP-glycosyltransferase activity"/>
    <property type="evidence" value="ECO:0007669"/>
    <property type="project" value="InterPro"/>
</dbReference>
<dbReference type="Proteomes" id="UP000663877">
    <property type="component" value="Unassembled WGS sequence"/>
</dbReference>
<name>A0A815PL87_9BILA</name>
<evidence type="ECO:0000313" key="7">
    <source>
        <dbReference type="Proteomes" id="UP000663877"/>
    </source>
</evidence>
<dbReference type="EMBL" id="CAJNOM010002297">
    <property type="protein sequence ID" value="CAF1630364.1"/>
    <property type="molecule type" value="Genomic_DNA"/>
</dbReference>
<dbReference type="Proteomes" id="UP000663832">
    <property type="component" value="Unassembled WGS sequence"/>
</dbReference>
<comment type="similarity">
    <text evidence="1">Belongs to the UDP-glycosyltransferase family.</text>
</comment>
<evidence type="ECO:0000256" key="1">
    <source>
        <dbReference type="ARBA" id="ARBA00009995"/>
    </source>
</evidence>
<dbReference type="Gene3D" id="3.40.50.2000">
    <property type="entry name" value="Glycogen Phosphorylase B"/>
    <property type="match status" value="2"/>
</dbReference>